<gene>
    <name evidence="3" type="ORF">FB461_0391</name>
</gene>
<keyword evidence="3" id="KW-0808">Transferase</keyword>
<evidence type="ECO:0000313" key="4">
    <source>
        <dbReference type="Proteomes" id="UP000315389"/>
    </source>
</evidence>
<protein>
    <submittedName>
        <fullName evidence="3">Cellulose synthase/poly-beta-1,6-N-acetylglucosamine synthase-like glycosyltransferase</fullName>
    </submittedName>
</protein>
<accession>A0A542ZU92</accession>
<organism evidence="3 4">
    <name type="scientific">Rarobacter faecitabidus</name>
    <dbReference type="NCBI Taxonomy" id="13243"/>
    <lineage>
        <taxon>Bacteria</taxon>
        <taxon>Bacillati</taxon>
        <taxon>Actinomycetota</taxon>
        <taxon>Actinomycetes</taxon>
        <taxon>Micrococcales</taxon>
        <taxon>Rarobacteraceae</taxon>
        <taxon>Rarobacter</taxon>
    </lineage>
</organism>
<dbReference type="InterPro" id="IPR050834">
    <property type="entry name" value="Glycosyltransf_2"/>
</dbReference>
<dbReference type="InterPro" id="IPR029044">
    <property type="entry name" value="Nucleotide-diphossugar_trans"/>
</dbReference>
<feature type="transmembrane region" description="Helical" evidence="1">
    <location>
        <begin position="256"/>
        <end position="275"/>
    </location>
</feature>
<evidence type="ECO:0000259" key="2">
    <source>
        <dbReference type="Pfam" id="PF00535"/>
    </source>
</evidence>
<dbReference type="OrthoDB" id="1757142at2"/>
<keyword evidence="4" id="KW-1185">Reference proteome</keyword>
<keyword evidence="1" id="KW-0472">Membrane</keyword>
<feature type="transmembrane region" description="Helical" evidence="1">
    <location>
        <begin position="320"/>
        <end position="338"/>
    </location>
</feature>
<proteinExistence type="predicted"/>
<dbReference type="SUPFAM" id="SSF53448">
    <property type="entry name" value="Nucleotide-diphospho-sugar transferases"/>
    <property type="match status" value="1"/>
</dbReference>
<dbReference type="AlphaFoldDB" id="A0A542ZU92"/>
<dbReference type="Pfam" id="PF00535">
    <property type="entry name" value="Glycos_transf_2"/>
    <property type="match status" value="1"/>
</dbReference>
<evidence type="ECO:0000313" key="3">
    <source>
        <dbReference type="EMBL" id="TQL63912.1"/>
    </source>
</evidence>
<evidence type="ECO:0000256" key="1">
    <source>
        <dbReference type="SAM" id="Phobius"/>
    </source>
</evidence>
<feature type="transmembrane region" description="Helical" evidence="1">
    <location>
        <begin position="287"/>
        <end position="308"/>
    </location>
</feature>
<keyword evidence="1" id="KW-1133">Transmembrane helix</keyword>
<feature type="domain" description="Glycosyltransferase 2-like" evidence="2">
    <location>
        <begin position="18"/>
        <end position="184"/>
    </location>
</feature>
<dbReference type="Gene3D" id="3.90.550.10">
    <property type="entry name" value="Spore Coat Polysaccharide Biosynthesis Protein SpsA, Chain A"/>
    <property type="match status" value="1"/>
</dbReference>
<reference evidence="3 4" key="1">
    <citation type="submission" date="2019-06" db="EMBL/GenBank/DDBJ databases">
        <title>Sequencing the genomes of 1000 actinobacteria strains.</title>
        <authorList>
            <person name="Klenk H.-P."/>
        </authorList>
    </citation>
    <scope>NUCLEOTIDE SEQUENCE [LARGE SCALE GENOMIC DNA]</scope>
    <source>
        <strain evidence="3 4">DSM 4813</strain>
    </source>
</reference>
<dbReference type="PANTHER" id="PTHR43685">
    <property type="entry name" value="GLYCOSYLTRANSFERASE"/>
    <property type="match status" value="1"/>
</dbReference>
<dbReference type="EMBL" id="VFOS01000001">
    <property type="protein sequence ID" value="TQL63912.1"/>
    <property type="molecule type" value="Genomic_DNA"/>
</dbReference>
<comment type="caution">
    <text evidence="3">The sequence shown here is derived from an EMBL/GenBank/DDBJ whole genome shotgun (WGS) entry which is preliminary data.</text>
</comment>
<dbReference type="Proteomes" id="UP000315389">
    <property type="component" value="Unassembled WGS sequence"/>
</dbReference>
<dbReference type="CDD" id="cd02525">
    <property type="entry name" value="Succinoglycan_BP_ExoA"/>
    <property type="match status" value="1"/>
</dbReference>
<dbReference type="GO" id="GO:0016740">
    <property type="term" value="F:transferase activity"/>
    <property type="evidence" value="ECO:0007669"/>
    <property type="project" value="UniProtKB-KW"/>
</dbReference>
<dbReference type="InterPro" id="IPR001173">
    <property type="entry name" value="Glyco_trans_2-like"/>
</dbReference>
<sequence length="357" mass="38433">MSPGWARTRENTLQTGLSFVMPVLNESRYLTEAVTSILQQEVDGESELILALGPSTDDTDEVAQRLSDAADGRIRLVRNPRANIPAGLNAAIGAAKYPVIVRVDAHCEIPTDYAARALATLERTGAANVGGIMVATGTAVVQRAVARAYNSKLGLGGPSFHSGGEEGPSESAYLGVFLRDVLDEVGMYDESVLRGEDWELNLRIRSAGYLVWFDPELKVIYRPRASLGAVARQFFATGAWRGELARRDPRATSLRYFAPPALVAAVLAGIVVSSIAALSPGLAGKPWWLAAAWSPALVYLMTILVATARDSEAHSLADRIATLAVLPTMHVAWGTGFWKGLLRGARRTNDRSRVLRP</sequence>
<dbReference type="PANTHER" id="PTHR43685:SF2">
    <property type="entry name" value="GLYCOSYLTRANSFERASE 2-LIKE DOMAIN-CONTAINING PROTEIN"/>
    <property type="match status" value="1"/>
</dbReference>
<name>A0A542ZU92_RARFA</name>
<keyword evidence="1" id="KW-0812">Transmembrane</keyword>